<dbReference type="Proteomes" id="UP000184112">
    <property type="component" value="Unassembled WGS sequence"/>
</dbReference>
<dbReference type="EMBL" id="FQWH01000001">
    <property type="protein sequence ID" value="SHF95160.1"/>
    <property type="molecule type" value="Genomic_DNA"/>
</dbReference>
<accession>A0A1M5FUD2</accession>
<evidence type="ECO:0000313" key="1">
    <source>
        <dbReference type="EMBL" id="SHF95160.1"/>
    </source>
</evidence>
<reference evidence="1 2" key="1">
    <citation type="submission" date="2016-11" db="EMBL/GenBank/DDBJ databases">
        <authorList>
            <person name="Jaros S."/>
            <person name="Januszkiewicz K."/>
            <person name="Wedrychowicz H."/>
        </authorList>
    </citation>
    <scope>NUCLEOTIDE SEQUENCE [LARGE SCALE GENOMIC DNA]</scope>
    <source>
        <strain evidence="1 2">DSM 6792</strain>
    </source>
</reference>
<organism evidence="1 2">
    <name type="scientific">Flavobacterium johnsoniae</name>
    <name type="common">Cytophaga johnsonae</name>
    <dbReference type="NCBI Taxonomy" id="986"/>
    <lineage>
        <taxon>Bacteria</taxon>
        <taxon>Pseudomonadati</taxon>
        <taxon>Bacteroidota</taxon>
        <taxon>Flavobacteriia</taxon>
        <taxon>Flavobacteriales</taxon>
        <taxon>Flavobacteriaceae</taxon>
        <taxon>Flavobacterium</taxon>
    </lineage>
</organism>
<gene>
    <name evidence="1" type="ORF">SAMN05444388_101108</name>
</gene>
<protein>
    <submittedName>
        <fullName evidence="1">Uncharacterized protein</fullName>
    </submittedName>
</protein>
<dbReference type="AlphaFoldDB" id="A0A1M5FUD2"/>
<name>A0A1M5FUD2_FLAJO</name>
<evidence type="ECO:0000313" key="2">
    <source>
        <dbReference type="Proteomes" id="UP000184112"/>
    </source>
</evidence>
<dbReference type="RefSeq" id="WP_073407784.1">
    <property type="nucleotide sequence ID" value="NZ_FQWH01000001.1"/>
</dbReference>
<sequence length="514" mass="59250">MSQGGKITRIILGESNWTSKGDMNIIATKGNVTFSAVKKVNFHGVEEGVHVGDYDWQEESDKFFATGWYTYDYEGEKYLERDSRGPKAHLDETIYFHLNVSNKVPTGTEIVFQLWDFDMFLFHDCFNPDDDEFNGKKVFIKGKVREVNEKKRITIELLLDPAWSDDIAVEKGILTDGCLDFYWKWNYNGIEWNSERFLLRVYFSEKTLIIKPAYQGYGFPEIRTADGNIVVFSPGIGLIDESSTLLESEIEEIKNKIESKIWGSVGEVIQKYRDKLQHTIAVQQLEKGYLVNNLGKLEFSRRIYTQPVFDNSGKLYVIKKAANFGYRKGGKKVTTKGISQLDYFKDVGFFNKAANASRDLVSIFGFSDVVNFAMDEHPETIMIGFAPADFLLAVVAPELRKSIEESWDTVVFDLAEKAKDKGIKGIDEFLQSPGGMEERYLFSMTKITQEILDKLLKGQYKTLKELRDHQAKVRVITDPYTYQENLKYTLFHYEKKQEDRKEKIVLIDSIFVNQ</sequence>
<proteinExistence type="predicted"/>